<dbReference type="EMBL" id="BTGU01000064">
    <property type="protein sequence ID" value="GMN56653.1"/>
    <property type="molecule type" value="Genomic_DNA"/>
</dbReference>
<dbReference type="PANTHER" id="PTHR46136">
    <property type="entry name" value="TRANSCRIPTION FACTOR GTE8"/>
    <property type="match status" value="1"/>
</dbReference>
<comment type="caution">
    <text evidence="2">The sequence shown here is derived from an EMBL/GenBank/DDBJ whole genome shotgun (WGS) entry which is preliminary data.</text>
</comment>
<evidence type="ECO:0000313" key="3">
    <source>
        <dbReference type="Proteomes" id="UP001187192"/>
    </source>
</evidence>
<protein>
    <submittedName>
        <fullName evidence="2">Uncharacterized protein</fullName>
    </submittedName>
</protein>
<dbReference type="InterPro" id="IPR052442">
    <property type="entry name" value="Env_Response_Regulator"/>
</dbReference>
<proteinExistence type="predicted"/>
<gene>
    <name evidence="2" type="ORF">TIFTF001_025759</name>
</gene>
<dbReference type="PANTHER" id="PTHR46136:SF1">
    <property type="entry name" value="TRANSCRIPTION FACTOR GTE11-RELATED"/>
    <property type="match status" value="1"/>
</dbReference>
<dbReference type="Gramene" id="FCD_00014448-RA">
    <property type="protein sequence ID" value="FCD_00014448-RA:cds"/>
    <property type="gene ID" value="FCD_00014448"/>
</dbReference>
<accession>A0AA88AX87</accession>
<evidence type="ECO:0000256" key="1">
    <source>
        <dbReference type="SAM" id="MobiDB-lite"/>
    </source>
</evidence>
<dbReference type="Proteomes" id="UP001187192">
    <property type="component" value="Unassembled WGS sequence"/>
</dbReference>
<keyword evidence="3" id="KW-1185">Reference proteome</keyword>
<feature type="region of interest" description="Disordered" evidence="1">
    <location>
        <begin position="225"/>
        <end position="245"/>
    </location>
</feature>
<reference evidence="2" key="1">
    <citation type="submission" date="2023-07" db="EMBL/GenBank/DDBJ databases">
        <title>draft genome sequence of fig (Ficus carica).</title>
        <authorList>
            <person name="Takahashi T."/>
            <person name="Nishimura K."/>
        </authorList>
    </citation>
    <scope>NUCLEOTIDE SEQUENCE</scope>
</reference>
<name>A0AA88AX87_FICCA</name>
<sequence>MEVIRKTSHEPYARKRSVSSSVLVVTDSGSDWKSSLANTDSFDHKLQLIEAKKARFADTIFKAKQKMEDCNKFKVGFNIYGNNVVKHDDKQPITANKAPSRKSPYEHTTMREGKEIADIKKDQDLKVSKKKLKAEKEKDCKRSAYRRRRDYSRTRREVLEKQRESARMALLEMKKSVRIEDNIDVMREYVRLCGRLAGQYGTVFQRRQRESLDWFLEPEKEDDKTACDDQVHSDNKKIDSKRDDQCSHNYSGISREAVKKQRESARMALRQMEKSVDIEDNIDVMAEYARLCGCDADPYGTVFHGFLSLKI</sequence>
<organism evidence="2 3">
    <name type="scientific">Ficus carica</name>
    <name type="common">Common fig</name>
    <dbReference type="NCBI Taxonomy" id="3494"/>
    <lineage>
        <taxon>Eukaryota</taxon>
        <taxon>Viridiplantae</taxon>
        <taxon>Streptophyta</taxon>
        <taxon>Embryophyta</taxon>
        <taxon>Tracheophyta</taxon>
        <taxon>Spermatophyta</taxon>
        <taxon>Magnoliopsida</taxon>
        <taxon>eudicotyledons</taxon>
        <taxon>Gunneridae</taxon>
        <taxon>Pentapetalae</taxon>
        <taxon>rosids</taxon>
        <taxon>fabids</taxon>
        <taxon>Rosales</taxon>
        <taxon>Moraceae</taxon>
        <taxon>Ficeae</taxon>
        <taxon>Ficus</taxon>
    </lineage>
</organism>
<evidence type="ECO:0000313" key="2">
    <source>
        <dbReference type="EMBL" id="GMN56653.1"/>
    </source>
</evidence>
<dbReference type="AlphaFoldDB" id="A0AA88AX87"/>